<gene>
    <name evidence="8" type="primary">LOC108681806</name>
</gene>
<dbReference type="GeneID" id="108681806"/>
<feature type="region of interest" description="Disordered" evidence="5">
    <location>
        <begin position="211"/>
        <end position="230"/>
    </location>
</feature>
<protein>
    <submittedName>
        <fullName evidence="8">Uncharacterized protein LOC108681806 isoform X1</fullName>
    </submittedName>
</protein>
<feature type="region of interest" description="Disordered" evidence="5">
    <location>
        <begin position="97"/>
        <end position="118"/>
    </location>
</feature>
<evidence type="ECO:0000313" key="7">
    <source>
        <dbReference type="Proteomes" id="UP000694843"/>
    </source>
</evidence>
<feature type="compositionally biased region" description="Polar residues" evidence="5">
    <location>
        <begin position="844"/>
        <end position="853"/>
    </location>
</feature>
<evidence type="ECO:0000256" key="1">
    <source>
        <dbReference type="ARBA" id="ARBA00022771"/>
    </source>
</evidence>
<proteinExistence type="predicted"/>
<keyword evidence="1 3" id="KW-0479">Metal-binding</keyword>
<feature type="coiled-coil region" evidence="4">
    <location>
        <begin position="1065"/>
        <end position="1092"/>
    </location>
</feature>
<keyword evidence="2" id="KW-0862">Zinc</keyword>
<feature type="compositionally biased region" description="Low complexity" evidence="5">
    <location>
        <begin position="1793"/>
        <end position="1804"/>
    </location>
</feature>
<feature type="domain" description="RING-type" evidence="6">
    <location>
        <begin position="2079"/>
        <end position="2118"/>
    </location>
</feature>
<name>A0A8B7PJM4_HYAAZ</name>
<evidence type="ECO:0000259" key="6">
    <source>
        <dbReference type="PROSITE" id="PS50089"/>
    </source>
</evidence>
<dbReference type="GO" id="GO:0008270">
    <property type="term" value="F:zinc ion binding"/>
    <property type="evidence" value="ECO:0007669"/>
    <property type="project" value="UniProtKB-KW"/>
</dbReference>
<evidence type="ECO:0000313" key="8">
    <source>
        <dbReference type="RefSeq" id="XP_018026369.1"/>
    </source>
</evidence>
<dbReference type="PROSITE" id="PS50089">
    <property type="entry name" value="ZF_RING_2"/>
    <property type="match status" value="1"/>
</dbReference>
<evidence type="ECO:0000256" key="4">
    <source>
        <dbReference type="SAM" id="Coils"/>
    </source>
</evidence>
<sequence>MSSASGHIKQFFNNLHALLQDGPVSHDDAQLSALIGSSVLLQTIVQHTGLHNFIQSSSQVRYSEGFYMLKRSLKRKNTSIRSVSYSSSSVLKAVTSEEKSNEGPVISNKESSSKIDSVSLGATRRNSAVDVASTSDAVCENYGHASSPNGFVMKLPAFGANAELAQGFSPLAWDVRPSLVTSSKESAAENNGKNYPQMTGDLHVNVKLPARSTSGNSISGPYHSNSPLQNSESLKISSLSKRKVLLPTVEPDVHRARVVDHNNDGLSLSDAVKSSPGVKTNLLGKRESARASKIIETAVYPPVDETVYFDLVDSSVFDGSLPSDDSKDLSSRSNCFASIDASASDLESQSLSTSQPLISCNVELSNQNELDDSQEPSLPSVRKPSKCNLSLSSIVCYRRSNPFDGLSSLMKDSEADDLELARSNNSDFHSNEVLREASDMNSDATTFNIKPHMEHEEHSRDSDASRLDELKAELRLVIAQNKERRTNIVVGRPQAVSTPLVPSNTPVVYDRSHQDVFTFPSLTESDFNQAAILDEDNEASEFTYLSPCPNMLTEPAGNTKIVPEDPLNDKHVSSGADSVELPCAAPNSPGGCGDTNPELCYPVLSVCPPTPQSEEPCLHDHAPEPFIAQGGIDANEKLAAVIDEDLSGAITNQGLQNNQETTEIIQRHSELPQISTTEVHGKLYPTPKLSSSTCNFLPDDHRSLDEHMTFPRRFTTFPRMPHRANILEKANSALHRFHTPNLLDGYVFIGGSELNESPELMSKASNDSVVDSSISTANSDLNYRHETSLAKSYKEEENSSISISILERRDRPEASYTEITECFSVQDQTRDSSLRCRSSSSTTAQAGSETSADTMVPAVNTDNDSKIDESGCSEKFNYSNVDPVVALARCSQSSSSCEVDKPQKLVSACISQPAINVAREPNSIAVKATKEEGEPFQIIADSTSAGRNMPTHLGACESEVMEAWPHNKMKSSLKKPLELLTAEQGKELPVGFGDAARDAGLASFHFMQDHRSEPPMISASPRPSPGYPYALEPIPEMPDDEQSSHATRIVATEHFQETCHSLVHCRHLRDENSSLKSENSRLRELVMDLKTRPIVTDDQLAQISRFKNDLASYIAAVTEENFYLKMSNDGFRRESKQAMNMLRVVLEDCVSLKLALSQIKYAQLSAAPCLEQGTERLALAENLSSDSAHPENETLEDRVASFPYGIDSVKNKLAEKDPKSANVDAKGFENGHDCVLQHELSSSQDPAASHENSSNEIDLFTAVSMKCLLQKYSANRVAMDELRDQVWHVLMAISRSPELFNEELFGQKFLHLWETRSLHFLLDRSKTLAQSYASADFKTEILAKTMVFPGRDRWESNIFYVMPKSLSIRHGVSRSVASAISPLIGCLGGPSSGKMFRTRRTQTDQASSTENKLVQTDVTSVNVCSADTRNISLEIPLRRTSVEGTSCDVSNTENACAIVDDIRCSAGMGASVDSQGKPHEAASFVHGDVQCQDRVVTGVDLPLAHSPEDHSVEASILKSGEDLQKAGVLESNDQTDGFSSRKNVQGVEVPGLYIDATGVPSVSDAAFETSPVKRTNCDEQESIPLESAPLKLIPALSLCTKSELSCYQQACLAQLVQRSSRALQPEPRAGYGEAQDSFNAEVVSVQPSNIPATENNHSQAADLVRQSDGSKFVGLCTNLRELSVPQKATTHSEEEASLFAFSSPEEEVSGMRGFSSRYTGSREKVPFNLWRHGVRRARTRSLPTACSSEVRAMAEVDSDRSQKGDFLASSSCNLVNHQFMDADSRPATPYPVSSRSLLQTRSSSNHLPSLLPDGPKISVLPEEENAYSPTAWNSSPSSVRKLSGGAEALRTVGAYSPVGVVTDSARAKQTVKIFPAEVPAFIPPLSSLNYEPIASATINTSGVVGSEGDTVASSNGPSYLTKEKSFFSKPSHVLIEALAPMHPSGSRDAGDEDLPFPTPDDAAAAAAAMSGRAERHRTTSLDAVSPGPSSPIVGGEFSLPAGVRRGAAFSSRIVDVNELKYYLLQHFPCVDRARLESLLKAVREDCAGGSILGKTFAEIAALFREKLCHSKGSEEGSCCMICGGPYGRKKTSVLTCFHCFHAQCLHHWKQIENSCPLCAGPLSFITSP</sequence>
<dbReference type="Gene3D" id="3.30.40.10">
    <property type="entry name" value="Zinc/RING finger domain, C3HC4 (zinc finger)"/>
    <property type="match status" value="1"/>
</dbReference>
<reference evidence="8" key="1">
    <citation type="submission" date="2025-08" db="UniProtKB">
        <authorList>
            <consortium name="RefSeq"/>
        </authorList>
    </citation>
    <scope>IDENTIFICATION</scope>
    <source>
        <tissue evidence="8">Whole organism</tissue>
    </source>
</reference>
<feature type="region of interest" description="Disordered" evidence="5">
    <location>
        <begin position="833"/>
        <end position="859"/>
    </location>
</feature>
<keyword evidence="4" id="KW-0175">Coiled coil</keyword>
<evidence type="ECO:0000256" key="5">
    <source>
        <dbReference type="SAM" id="MobiDB-lite"/>
    </source>
</evidence>
<evidence type="ECO:0000256" key="3">
    <source>
        <dbReference type="PROSITE-ProRule" id="PRU00175"/>
    </source>
</evidence>
<keyword evidence="7" id="KW-1185">Reference proteome</keyword>
<dbReference type="InterPro" id="IPR013083">
    <property type="entry name" value="Znf_RING/FYVE/PHD"/>
</dbReference>
<keyword evidence="1 3" id="KW-0863">Zinc-finger</keyword>
<dbReference type="RefSeq" id="XP_018026369.1">
    <property type="nucleotide sequence ID" value="XM_018170880.2"/>
</dbReference>
<accession>A0A8B7PJM4</accession>
<dbReference type="SUPFAM" id="SSF57850">
    <property type="entry name" value="RING/U-box"/>
    <property type="match status" value="1"/>
</dbReference>
<dbReference type="OrthoDB" id="1681166at2759"/>
<feature type="region of interest" description="Disordered" evidence="5">
    <location>
        <begin position="1783"/>
        <end position="1816"/>
    </location>
</feature>
<dbReference type="InterPro" id="IPR001841">
    <property type="entry name" value="Znf_RING"/>
</dbReference>
<feature type="region of interest" description="Disordered" evidence="5">
    <location>
        <begin position="1942"/>
        <end position="1971"/>
    </location>
</feature>
<organism evidence="7 8">
    <name type="scientific">Hyalella azteca</name>
    <name type="common">Amphipod</name>
    <dbReference type="NCBI Taxonomy" id="294128"/>
    <lineage>
        <taxon>Eukaryota</taxon>
        <taxon>Metazoa</taxon>
        <taxon>Ecdysozoa</taxon>
        <taxon>Arthropoda</taxon>
        <taxon>Crustacea</taxon>
        <taxon>Multicrustacea</taxon>
        <taxon>Malacostraca</taxon>
        <taxon>Eumalacostraca</taxon>
        <taxon>Peracarida</taxon>
        <taxon>Amphipoda</taxon>
        <taxon>Senticaudata</taxon>
        <taxon>Talitrida</taxon>
        <taxon>Talitroidea</taxon>
        <taxon>Hyalellidae</taxon>
        <taxon>Hyalella</taxon>
    </lineage>
</organism>
<evidence type="ECO:0000256" key="2">
    <source>
        <dbReference type="ARBA" id="ARBA00022833"/>
    </source>
</evidence>
<dbReference type="Proteomes" id="UP000694843">
    <property type="component" value="Unplaced"/>
</dbReference>
<dbReference type="SMART" id="SM00184">
    <property type="entry name" value="RING"/>
    <property type="match status" value="1"/>
</dbReference>
<dbReference type="KEGG" id="hazt:108681806"/>